<reference evidence="2" key="1">
    <citation type="journal article" date="2022" name="Int. J. Mol. Sci.">
        <title>Draft Genome of Tanacetum Coccineum: Genomic Comparison of Closely Related Tanacetum-Family Plants.</title>
        <authorList>
            <person name="Yamashiro T."/>
            <person name="Shiraishi A."/>
            <person name="Nakayama K."/>
            <person name="Satake H."/>
        </authorList>
    </citation>
    <scope>NUCLEOTIDE SEQUENCE</scope>
</reference>
<protein>
    <submittedName>
        <fullName evidence="2">Uncharacterized protein</fullName>
    </submittedName>
</protein>
<sequence length="150" mass="16050">MLSPPLPVSSPPLPVSPTYPLGYRAAMIWMSAETLSTSHLLPSINTTMRDTTTPTYTFTYSITRYASSLYYLVSSALPPPLAERPTGGFRADYGFVGTLDDKIRLIGNYGASTTDGDCRVAGSRPHLTGTACGDTDTDEDTTDIGDSTPE</sequence>
<proteinExistence type="predicted"/>
<reference evidence="2" key="2">
    <citation type="submission" date="2022-01" db="EMBL/GenBank/DDBJ databases">
        <authorList>
            <person name="Yamashiro T."/>
            <person name="Shiraishi A."/>
            <person name="Satake H."/>
            <person name="Nakayama K."/>
        </authorList>
    </citation>
    <scope>NUCLEOTIDE SEQUENCE</scope>
</reference>
<organism evidence="2 3">
    <name type="scientific">Tanacetum coccineum</name>
    <dbReference type="NCBI Taxonomy" id="301880"/>
    <lineage>
        <taxon>Eukaryota</taxon>
        <taxon>Viridiplantae</taxon>
        <taxon>Streptophyta</taxon>
        <taxon>Embryophyta</taxon>
        <taxon>Tracheophyta</taxon>
        <taxon>Spermatophyta</taxon>
        <taxon>Magnoliopsida</taxon>
        <taxon>eudicotyledons</taxon>
        <taxon>Gunneridae</taxon>
        <taxon>Pentapetalae</taxon>
        <taxon>asterids</taxon>
        <taxon>campanulids</taxon>
        <taxon>Asterales</taxon>
        <taxon>Asteraceae</taxon>
        <taxon>Asteroideae</taxon>
        <taxon>Anthemideae</taxon>
        <taxon>Anthemidinae</taxon>
        <taxon>Tanacetum</taxon>
    </lineage>
</organism>
<dbReference type="EMBL" id="BQNB010009539">
    <property type="protein sequence ID" value="GJS64929.1"/>
    <property type="molecule type" value="Genomic_DNA"/>
</dbReference>
<feature type="region of interest" description="Disordered" evidence="1">
    <location>
        <begin position="126"/>
        <end position="150"/>
    </location>
</feature>
<name>A0ABQ4XI09_9ASTR</name>
<dbReference type="Proteomes" id="UP001151760">
    <property type="component" value="Unassembled WGS sequence"/>
</dbReference>
<gene>
    <name evidence="2" type="ORF">Tco_0679493</name>
</gene>
<accession>A0ABQ4XI09</accession>
<evidence type="ECO:0000313" key="2">
    <source>
        <dbReference type="EMBL" id="GJS64929.1"/>
    </source>
</evidence>
<keyword evidence="3" id="KW-1185">Reference proteome</keyword>
<evidence type="ECO:0000313" key="3">
    <source>
        <dbReference type="Proteomes" id="UP001151760"/>
    </source>
</evidence>
<feature type="compositionally biased region" description="Acidic residues" evidence="1">
    <location>
        <begin position="135"/>
        <end position="150"/>
    </location>
</feature>
<comment type="caution">
    <text evidence="2">The sequence shown here is derived from an EMBL/GenBank/DDBJ whole genome shotgun (WGS) entry which is preliminary data.</text>
</comment>
<evidence type="ECO:0000256" key="1">
    <source>
        <dbReference type="SAM" id="MobiDB-lite"/>
    </source>
</evidence>